<dbReference type="OrthoDB" id="5520119at2"/>
<evidence type="ECO:0000313" key="1">
    <source>
        <dbReference type="EMBL" id="APS00187.1"/>
    </source>
</evidence>
<proteinExistence type="predicted"/>
<reference evidence="1 2" key="1">
    <citation type="submission" date="2016-08" db="EMBL/GenBank/DDBJ databases">
        <title>Identification and validation of antigenic proteins from Pajaroellobacter abortibovis using de-novo genome sequence assembly and reverse vaccinology.</title>
        <authorList>
            <person name="Welly B.T."/>
            <person name="Miller M.R."/>
            <person name="Stott J.L."/>
            <person name="Blanchard M.T."/>
            <person name="Islas-Trejo A.D."/>
            <person name="O'Rourke S.M."/>
            <person name="Young A.E."/>
            <person name="Medrano J.F."/>
            <person name="Van Eenennaam A.L."/>
        </authorList>
    </citation>
    <scope>NUCLEOTIDE SEQUENCE [LARGE SCALE GENOMIC DNA]</scope>
    <source>
        <strain evidence="1 2">BTF92-0548A/99-0131</strain>
    </source>
</reference>
<dbReference type="Proteomes" id="UP000185544">
    <property type="component" value="Chromosome"/>
</dbReference>
<evidence type="ECO:0000313" key="2">
    <source>
        <dbReference type="Proteomes" id="UP000185544"/>
    </source>
</evidence>
<dbReference type="RefSeq" id="WP_075276852.1">
    <property type="nucleotide sequence ID" value="NZ_CP016908.1"/>
</dbReference>
<accession>A0A1L6MXE0</accession>
<keyword evidence="2" id="KW-1185">Reference proteome</keyword>
<dbReference type="EMBL" id="CP016908">
    <property type="protein sequence ID" value="APS00187.1"/>
    <property type="molecule type" value="Genomic_DNA"/>
</dbReference>
<name>A0A1L6MXE0_9BACT</name>
<gene>
    <name evidence="1" type="ORF">BCY86_05460</name>
</gene>
<dbReference type="STRING" id="1882918.BCY86_05460"/>
<dbReference type="AlphaFoldDB" id="A0A1L6MXE0"/>
<dbReference type="KEGG" id="pabo:BCY86_05460"/>
<protein>
    <submittedName>
        <fullName evidence="1">Uncharacterized protein</fullName>
    </submittedName>
</protein>
<sequence length="64" mass="6780">MKSVSWLTTAVAPLTLAGVCGAPLGHVAVLAVTFSIFLGTLSLDRKESTQPSHFQSIAHYPEPE</sequence>
<organism evidence="1 2">
    <name type="scientific">Pajaroellobacter abortibovis</name>
    <dbReference type="NCBI Taxonomy" id="1882918"/>
    <lineage>
        <taxon>Bacteria</taxon>
        <taxon>Pseudomonadati</taxon>
        <taxon>Myxococcota</taxon>
        <taxon>Polyangia</taxon>
        <taxon>Polyangiales</taxon>
        <taxon>Polyangiaceae</taxon>
    </lineage>
</organism>